<name>A0A6H1ZRV7_9ZZZZ</name>
<sequence length="102" mass="12238">MSMTEEERDLLKQEIIDCKYHCKESWQTILQLRKLLRSYEGSHKRWKHRLEVADRALAEEERVRVVTHKEEKQDLKQTLSQMTQEELHQLIDEVSMMGGGKE</sequence>
<feature type="coiled-coil region" evidence="1">
    <location>
        <begin position="58"/>
        <end position="85"/>
    </location>
</feature>
<accession>A0A6H1ZRV7</accession>
<reference evidence="2" key="1">
    <citation type="submission" date="2020-03" db="EMBL/GenBank/DDBJ databases">
        <title>The deep terrestrial virosphere.</title>
        <authorList>
            <person name="Holmfeldt K."/>
            <person name="Nilsson E."/>
            <person name="Simone D."/>
            <person name="Lopez-Fernandez M."/>
            <person name="Wu X."/>
            <person name="de Brujin I."/>
            <person name="Lundin D."/>
            <person name="Andersson A."/>
            <person name="Bertilsson S."/>
            <person name="Dopson M."/>
        </authorList>
    </citation>
    <scope>NUCLEOTIDE SEQUENCE</scope>
    <source>
        <strain evidence="2">TM448A01855</strain>
    </source>
</reference>
<keyword evidence="1" id="KW-0175">Coiled coil</keyword>
<organism evidence="2">
    <name type="scientific">viral metagenome</name>
    <dbReference type="NCBI Taxonomy" id="1070528"/>
    <lineage>
        <taxon>unclassified sequences</taxon>
        <taxon>metagenomes</taxon>
        <taxon>organismal metagenomes</taxon>
    </lineage>
</organism>
<protein>
    <submittedName>
        <fullName evidence="2">Uncharacterized protein</fullName>
    </submittedName>
</protein>
<proteinExistence type="predicted"/>
<dbReference type="EMBL" id="MT144210">
    <property type="protein sequence ID" value="QJA50663.1"/>
    <property type="molecule type" value="Genomic_DNA"/>
</dbReference>
<evidence type="ECO:0000313" key="2">
    <source>
        <dbReference type="EMBL" id="QJA50663.1"/>
    </source>
</evidence>
<evidence type="ECO:0000256" key="1">
    <source>
        <dbReference type="SAM" id="Coils"/>
    </source>
</evidence>
<gene>
    <name evidence="2" type="ORF">TM448A01855_0003</name>
</gene>
<dbReference type="AlphaFoldDB" id="A0A6H1ZRV7"/>